<keyword evidence="7" id="KW-1133">Transmembrane helix</keyword>
<comment type="subcellular location">
    <subcellularLocation>
        <location evidence="1">Cell membrane</location>
        <topology evidence="1">Multi-pass membrane protein</topology>
    </subcellularLocation>
</comment>
<keyword evidence="5" id="KW-1003">Cell membrane</keyword>
<dbReference type="InterPro" id="IPR045070">
    <property type="entry name" value="MATE_MepA-like"/>
</dbReference>
<evidence type="ECO:0000256" key="7">
    <source>
        <dbReference type="ARBA" id="ARBA00022989"/>
    </source>
</evidence>
<accession>A0A0D8ICT7</accession>
<sequence length="443" mass="48143">MKIQLSDHFNYRHLLRFTIPSIVMMIFTSIYSVVDGLFVSNVVGSNALSSINIIMPLVMSIGAFGFMLGTGGSAVISTSLGEGKIDEAKQYFTTLVLAIIACGIVLSAICVVLIRPISYLLGASDLLIEDCVTYGSILILGSVFFMLQTSFQTFFIVAEKPKLGLLLTVVSGITNIFLDFLFIYVFKWGIAGAAWATVSGYIIGGVTPIAYFFVHKNRILYFTKTKLYPRMLLKSCLNGSSEMVTNISMSFVTVLYNLQMMKLIGESGVAAYSAIMYVSFVFVAIFIGFSIGTAPIISFHYGAGNKEELKNLLQKSIVIVSVVSFVMVILAQLFSSFIASSFSGGDTALAAFTNKGFRLYSLSFFFTGVGIFGSAFFTALCNGAVSATLSFLRTLLLPTVIILTLPLIIGINGVWLTVVLADGIAFFITLGFILKKRKQYGYI</sequence>
<dbReference type="PIRSF" id="PIRSF006603">
    <property type="entry name" value="DinF"/>
    <property type="match status" value="1"/>
</dbReference>
<dbReference type="GO" id="GO:0005886">
    <property type="term" value="C:plasma membrane"/>
    <property type="evidence" value="ECO:0007669"/>
    <property type="project" value="UniProtKB-SubCell"/>
</dbReference>
<dbReference type="EMBL" id="CP009687">
    <property type="protein sequence ID" value="AKL96070.1"/>
    <property type="molecule type" value="Genomic_DNA"/>
</dbReference>
<dbReference type="AlphaFoldDB" id="A0A0D8ICT7"/>
<dbReference type="InterPro" id="IPR048279">
    <property type="entry name" value="MdtK-like"/>
</dbReference>
<dbReference type="Pfam" id="PF01554">
    <property type="entry name" value="MatE"/>
    <property type="match status" value="2"/>
</dbReference>
<evidence type="ECO:0000313" key="11">
    <source>
        <dbReference type="Proteomes" id="UP000035704"/>
    </source>
</evidence>
<keyword evidence="4" id="KW-0813">Transport</keyword>
<dbReference type="PATRIC" id="fig|84022.5.peg.85"/>
<dbReference type="GO" id="GO:0046677">
    <property type="term" value="P:response to antibiotic"/>
    <property type="evidence" value="ECO:0007669"/>
    <property type="project" value="UniProtKB-KW"/>
</dbReference>
<dbReference type="GO" id="GO:0015297">
    <property type="term" value="F:antiporter activity"/>
    <property type="evidence" value="ECO:0007669"/>
    <property type="project" value="InterPro"/>
</dbReference>
<keyword evidence="6" id="KW-0812">Transmembrane</keyword>
<proteinExistence type="inferred from homology"/>
<dbReference type="InterPro" id="IPR051327">
    <property type="entry name" value="MATE_MepA_subfamily"/>
</dbReference>
<evidence type="ECO:0000256" key="5">
    <source>
        <dbReference type="ARBA" id="ARBA00022475"/>
    </source>
</evidence>
<dbReference type="GO" id="GO:0042910">
    <property type="term" value="F:xenobiotic transmembrane transporter activity"/>
    <property type="evidence" value="ECO:0007669"/>
    <property type="project" value="InterPro"/>
</dbReference>
<keyword evidence="11" id="KW-1185">Reference proteome</keyword>
<evidence type="ECO:0000313" key="10">
    <source>
        <dbReference type="EMBL" id="AKL96070.1"/>
    </source>
</evidence>
<keyword evidence="9" id="KW-0046">Antibiotic resistance</keyword>
<evidence type="ECO:0000256" key="2">
    <source>
        <dbReference type="ARBA" id="ARBA00008417"/>
    </source>
</evidence>
<keyword evidence="8" id="KW-0472">Membrane</keyword>
<dbReference type="InterPro" id="IPR002528">
    <property type="entry name" value="MATE_fam"/>
</dbReference>
<name>A0A0D8ICT7_9CLOT</name>
<evidence type="ECO:0000256" key="3">
    <source>
        <dbReference type="ARBA" id="ARBA00022106"/>
    </source>
</evidence>
<dbReference type="PANTHER" id="PTHR43823">
    <property type="entry name" value="SPORULATION PROTEIN YKVU"/>
    <property type="match status" value="1"/>
</dbReference>
<gene>
    <name evidence="10" type="ORF">CACET_c26250</name>
</gene>
<evidence type="ECO:0000256" key="1">
    <source>
        <dbReference type="ARBA" id="ARBA00004651"/>
    </source>
</evidence>
<evidence type="ECO:0000256" key="9">
    <source>
        <dbReference type="ARBA" id="ARBA00023251"/>
    </source>
</evidence>
<dbReference type="OrthoDB" id="9808954at2"/>
<organism evidence="10 11">
    <name type="scientific">Clostridium aceticum</name>
    <dbReference type="NCBI Taxonomy" id="84022"/>
    <lineage>
        <taxon>Bacteria</taxon>
        <taxon>Bacillati</taxon>
        <taxon>Bacillota</taxon>
        <taxon>Clostridia</taxon>
        <taxon>Eubacteriales</taxon>
        <taxon>Clostridiaceae</taxon>
        <taxon>Clostridium</taxon>
    </lineage>
</organism>
<dbReference type="STRING" id="84022.CACET_c26250"/>
<dbReference type="Proteomes" id="UP000035704">
    <property type="component" value="Chromosome"/>
</dbReference>
<dbReference type="RefSeq" id="WP_044824682.1">
    <property type="nucleotide sequence ID" value="NZ_CP009687.1"/>
</dbReference>
<evidence type="ECO:0000256" key="8">
    <source>
        <dbReference type="ARBA" id="ARBA00023136"/>
    </source>
</evidence>
<evidence type="ECO:0000256" key="6">
    <source>
        <dbReference type="ARBA" id="ARBA00022692"/>
    </source>
</evidence>
<dbReference type="CDD" id="cd13143">
    <property type="entry name" value="MATE_MepA_like"/>
    <property type="match status" value="1"/>
</dbReference>
<evidence type="ECO:0000256" key="4">
    <source>
        <dbReference type="ARBA" id="ARBA00022448"/>
    </source>
</evidence>
<dbReference type="KEGG" id="cace:CACET_c26250"/>
<reference evidence="10 11" key="1">
    <citation type="submission" date="2014-10" db="EMBL/GenBank/DDBJ databases">
        <title>Genome sequence of Clostridium aceticum DSM 1496.</title>
        <authorList>
            <person name="Poehlein A."/>
            <person name="Schiel-Bengelsdorf B."/>
            <person name="Gottschalk G."/>
            <person name="Duerre P."/>
            <person name="Daniel R."/>
        </authorList>
    </citation>
    <scope>NUCLEOTIDE SEQUENCE [LARGE SCALE GENOMIC DNA]</scope>
    <source>
        <strain evidence="10 11">DSM 1496</strain>
    </source>
</reference>
<dbReference type="PANTHER" id="PTHR43823:SF3">
    <property type="entry name" value="MULTIDRUG EXPORT PROTEIN MEPA"/>
    <property type="match status" value="1"/>
</dbReference>
<protein>
    <recommendedName>
        <fullName evidence="3">Multidrug export protein MepA</fullName>
    </recommendedName>
</protein>
<comment type="similarity">
    <text evidence="2">Belongs to the multi antimicrobial extrusion (MATE) (TC 2.A.66.1) family. MepA subfamily.</text>
</comment>